<evidence type="ECO:0000313" key="2">
    <source>
        <dbReference type="EMBL" id="QSR87281.1"/>
    </source>
</evidence>
<sequence>MNKEKRLTVEPMIPKPRARKEIHQAVTLIIEKLNLTLGSKVLDVPMGPGALSVYLHHQGYKVYGADIDLHQSAAIEPSIIRKRADLNKAIPFESDFFDLVVSLEGIEHLENPFQFVREVSRVLRPGGYFILSTPNICNLEERLNYLFRGCFYRFISPEEFKQNGSGFDHQNLMTWVEMKQILEWNELRPLFLEKDKIKWKQLIFLWPIGLLVWFYGRLQPPERRKKYCMDDNESFAVIFGGSSLISVSRKSLGKKT</sequence>
<reference evidence="2 3" key="1">
    <citation type="submission" date="2020-12" db="EMBL/GenBank/DDBJ databases">
        <authorList>
            <person name="Awala S.I."/>
            <person name="Gwak J.-H."/>
            <person name="Kim S.-J."/>
            <person name="Rhee S.-K."/>
        </authorList>
    </citation>
    <scope>NUCLEOTIDE SEQUENCE [LARGE SCALE GENOMIC DNA]</scope>
    <source>
        <strain evidence="2 3">IT5</strain>
    </source>
</reference>
<accession>A0ABX7PXJ1</accession>
<organism evidence="2 3">
    <name type="scientific">Candidatus Methylacidiphilum infernorum</name>
    <dbReference type="NCBI Taxonomy" id="511746"/>
    <lineage>
        <taxon>Bacteria</taxon>
        <taxon>Pseudomonadati</taxon>
        <taxon>Verrucomicrobiota</taxon>
        <taxon>Methylacidiphilae</taxon>
        <taxon>Methylacidiphilales</taxon>
        <taxon>Methylacidiphilaceae</taxon>
        <taxon>Methylacidiphilum (ex Ratnadevi et al. 2023)</taxon>
    </lineage>
</organism>
<evidence type="ECO:0000259" key="1">
    <source>
        <dbReference type="Pfam" id="PF08241"/>
    </source>
</evidence>
<dbReference type="InterPro" id="IPR013216">
    <property type="entry name" value="Methyltransf_11"/>
</dbReference>
<gene>
    <name evidence="2" type="ORF">EM20IM_02815</name>
</gene>
<dbReference type="CDD" id="cd02440">
    <property type="entry name" value="AdoMet_MTases"/>
    <property type="match status" value="1"/>
</dbReference>
<dbReference type="GO" id="GO:0032259">
    <property type="term" value="P:methylation"/>
    <property type="evidence" value="ECO:0007669"/>
    <property type="project" value="UniProtKB-KW"/>
</dbReference>
<dbReference type="Gene3D" id="3.40.50.150">
    <property type="entry name" value="Vaccinia Virus protein VP39"/>
    <property type="match status" value="1"/>
</dbReference>
<keyword evidence="3" id="KW-1185">Reference proteome</keyword>
<dbReference type="GO" id="GO:0008168">
    <property type="term" value="F:methyltransferase activity"/>
    <property type="evidence" value="ECO:0007669"/>
    <property type="project" value="UniProtKB-KW"/>
</dbReference>
<dbReference type="EMBL" id="CP065956">
    <property type="protein sequence ID" value="QSR87281.1"/>
    <property type="molecule type" value="Genomic_DNA"/>
</dbReference>
<feature type="domain" description="Methyltransferase type 11" evidence="1">
    <location>
        <begin position="42"/>
        <end position="131"/>
    </location>
</feature>
<dbReference type="SUPFAM" id="SSF53335">
    <property type="entry name" value="S-adenosyl-L-methionine-dependent methyltransferases"/>
    <property type="match status" value="1"/>
</dbReference>
<dbReference type="RefSeq" id="WP_206847729.1">
    <property type="nucleotide sequence ID" value="NZ_CP065956.1"/>
</dbReference>
<name>A0ABX7PXJ1_9BACT</name>
<protein>
    <submittedName>
        <fullName evidence="2">Methyltransferase domain-containing protein</fullName>
    </submittedName>
</protein>
<dbReference type="Proteomes" id="UP000663088">
    <property type="component" value="Chromosome"/>
</dbReference>
<keyword evidence="2" id="KW-0808">Transferase</keyword>
<dbReference type="PANTHER" id="PTHR43591">
    <property type="entry name" value="METHYLTRANSFERASE"/>
    <property type="match status" value="1"/>
</dbReference>
<keyword evidence="2" id="KW-0489">Methyltransferase</keyword>
<proteinExistence type="predicted"/>
<dbReference type="Pfam" id="PF08241">
    <property type="entry name" value="Methyltransf_11"/>
    <property type="match status" value="1"/>
</dbReference>
<dbReference type="InterPro" id="IPR029063">
    <property type="entry name" value="SAM-dependent_MTases_sf"/>
</dbReference>
<evidence type="ECO:0000313" key="3">
    <source>
        <dbReference type="Proteomes" id="UP000663088"/>
    </source>
</evidence>